<feature type="transmembrane region" description="Helical" evidence="1">
    <location>
        <begin position="34"/>
        <end position="53"/>
    </location>
</feature>
<keyword evidence="1" id="KW-0472">Membrane</keyword>
<dbReference type="EMBL" id="MFEK01000016">
    <property type="protein sequence ID" value="OGE77805.1"/>
    <property type="molecule type" value="Genomic_DNA"/>
</dbReference>
<accession>A0A1F5NJI2</accession>
<dbReference type="STRING" id="1817824.A2751_02000"/>
<evidence type="ECO:0000313" key="3">
    <source>
        <dbReference type="Proteomes" id="UP000176864"/>
    </source>
</evidence>
<feature type="transmembrane region" description="Helical" evidence="1">
    <location>
        <begin position="65"/>
        <end position="83"/>
    </location>
</feature>
<keyword evidence="1" id="KW-1133">Transmembrane helix</keyword>
<evidence type="ECO:0000313" key="2">
    <source>
        <dbReference type="EMBL" id="OGE77805.1"/>
    </source>
</evidence>
<evidence type="ECO:0000256" key="1">
    <source>
        <dbReference type="SAM" id="Phobius"/>
    </source>
</evidence>
<dbReference type="Proteomes" id="UP000176864">
    <property type="component" value="Unassembled WGS sequence"/>
</dbReference>
<reference evidence="2 3" key="1">
    <citation type="journal article" date="2016" name="Nat. Commun.">
        <title>Thousands of microbial genomes shed light on interconnected biogeochemical processes in an aquifer system.</title>
        <authorList>
            <person name="Anantharaman K."/>
            <person name="Brown C.T."/>
            <person name="Hug L.A."/>
            <person name="Sharon I."/>
            <person name="Castelle C.J."/>
            <person name="Probst A.J."/>
            <person name="Thomas B.C."/>
            <person name="Singh A."/>
            <person name="Wilkins M.J."/>
            <person name="Karaoz U."/>
            <person name="Brodie E.L."/>
            <person name="Williams K.H."/>
            <person name="Hubbard S.S."/>
            <person name="Banfield J.F."/>
        </authorList>
    </citation>
    <scope>NUCLEOTIDE SEQUENCE [LARGE SCALE GENOMIC DNA]</scope>
</reference>
<proteinExistence type="predicted"/>
<keyword evidence="1" id="KW-0812">Transmembrane</keyword>
<feature type="transmembrane region" description="Helical" evidence="1">
    <location>
        <begin position="89"/>
        <end position="109"/>
    </location>
</feature>
<gene>
    <name evidence="2" type="ORF">A2751_02000</name>
</gene>
<dbReference type="AlphaFoldDB" id="A0A1F5NJI2"/>
<sequence>MNNFNWTKAFGFGALIWVIMFAAAAILVSLNVVLSVWTMLALAVIAGVLSYSFAISANPQTAGEALGYGVLWAALGIVLDLLISRQFNVGSGIFGVWTYWLGYALMLFVPSLRVPSEVGTGAQHHPI</sequence>
<name>A0A1F5NJI2_9BACT</name>
<protein>
    <submittedName>
        <fullName evidence="2">Uncharacterized protein</fullName>
    </submittedName>
</protein>
<organism evidence="2 3">
    <name type="scientific">Candidatus Doudnabacteria bacterium RIFCSPHIGHO2_01_FULL_46_14</name>
    <dbReference type="NCBI Taxonomy" id="1817824"/>
    <lineage>
        <taxon>Bacteria</taxon>
        <taxon>Candidatus Doudnaibacteriota</taxon>
    </lineage>
</organism>
<comment type="caution">
    <text evidence="2">The sequence shown here is derived from an EMBL/GenBank/DDBJ whole genome shotgun (WGS) entry which is preliminary data.</text>
</comment>
<feature type="transmembrane region" description="Helical" evidence="1">
    <location>
        <begin position="9"/>
        <end position="28"/>
    </location>
</feature>